<protein>
    <submittedName>
        <fullName evidence="1">6225_t:CDS:1</fullName>
    </submittedName>
</protein>
<dbReference type="InterPro" id="IPR006597">
    <property type="entry name" value="Sel1-like"/>
</dbReference>
<dbReference type="Pfam" id="PF08238">
    <property type="entry name" value="Sel1"/>
    <property type="match status" value="6"/>
</dbReference>
<dbReference type="InterPro" id="IPR052945">
    <property type="entry name" value="Mitotic_Regulator"/>
</dbReference>
<dbReference type="Gene3D" id="1.25.40.10">
    <property type="entry name" value="Tetratricopeptide repeat domain"/>
    <property type="match status" value="2"/>
</dbReference>
<comment type="caution">
    <text evidence="1">The sequence shown here is derived from an EMBL/GenBank/DDBJ whole genome shotgun (WGS) entry which is preliminary data.</text>
</comment>
<dbReference type="PANTHER" id="PTHR43628">
    <property type="entry name" value="ACTIVATOR OF C KINASE PROTEIN 1-RELATED"/>
    <property type="match status" value="1"/>
</dbReference>
<dbReference type="PANTHER" id="PTHR43628:SF1">
    <property type="entry name" value="CHITIN SYNTHASE REGULATORY FACTOR 2-RELATED"/>
    <property type="match status" value="1"/>
</dbReference>
<evidence type="ECO:0000313" key="1">
    <source>
        <dbReference type="EMBL" id="CAG8476390.1"/>
    </source>
</evidence>
<sequence>MAVHPITTAASILHRSKKLVSKLNRKCNFGGNTGNNGHSSNKNNIQDPDYLCKQGETFLFGRDGEAKDEKKAFEYFQRASLLNHTKSQGLLAFCYEFGLGVEKDFKKAELNYIPSAKSGDGLSQARLAFLRRYGRPSVRIDRAEAEMWQQKVKEQEKDESAAVGWYSAAAAQNHARAQDKLGVCLQLGIGCEKDEESALHYFRLAAEQDHLAAMFHLANALEKGIGCEADPEGAIHWFEKAASAGCRISCDRLKRLLVRECLGHDSSGSIYLSGCYAAAA</sequence>
<organism evidence="1 2">
    <name type="scientific">Acaulospora morrowiae</name>
    <dbReference type="NCBI Taxonomy" id="94023"/>
    <lineage>
        <taxon>Eukaryota</taxon>
        <taxon>Fungi</taxon>
        <taxon>Fungi incertae sedis</taxon>
        <taxon>Mucoromycota</taxon>
        <taxon>Glomeromycotina</taxon>
        <taxon>Glomeromycetes</taxon>
        <taxon>Diversisporales</taxon>
        <taxon>Acaulosporaceae</taxon>
        <taxon>Acaulospora</taxon>
    </lineage>
</organism>
<name>A0A9N8ZAB5_9GLOM</name>
<proteinExistence type="predicted"/>
<gene>
    <name evidence="1" type="ORF">AMORRO_LOCUS2094</name>
</gene>
<dbReference type="SMART" id="SM00671">
    <property type="entry name" value="SEL1"/>
    <property type="match status" value="5"/>
</dbReference>
<dbReference type="OrthoDB" id="272077at2759"/>
<dbReference type="Proteomes" id="UP000789342">
    <property type="component" value="Unassembled WGS sequence"/>
</dbReference>
<keyword evidence="2" id="KW-1185">Reference proteome</keyword>
<dbReference type="EMBL" id="CAJVPV010000853">
    <property type="protein sequence ID" value="CAG8476390.1"/>
    <property type="molecule type" value="Genomic_DNA"/>
</dbReference>
<dbReference type="SUPFAM" id="SSF81901">
    <property type="entry name" value="HCP-like"/>
    <property type="match status" value="2"/>
</dbReference>
<dbReference type="AlphaFoldDB" id="A0A9N8ZAB5"/>
<dbReference type="InterPro" id="IPR011990">
    <property type="entry name" value="TPR-like_helical_dom_sf"/>
</dbReference>
<accession>A0A9N8ZAB5</accession>
<evidence type="ECO:0000313" key="2">
    <source>
        <dbReference type="Proteomes" id="UP000789342"/>
    </source>
</evidence>
<reference evidence="1" key="1">
    <citation type="submission" date="2021-06" db="EMBL/GenBank/DDBJ databases">
        <authorList>
            <person name="Kallberg Y."/>
            <person name="Tangrot J."/>
            <person name="Rosling A."/>
        </authorList>
    </citation>
    <scope>NUCLEOTIDE SEQUENCE</scope>
    <source>
        <strain evidence="1">CL551</strain>
    </source>
</reference>